<protein>
    <submittedName>
        <fullName evidence="1">Uncharacterized protein</fullName>
    </submittedName>
</protein>
<sequence length="389" mass="41696">MAPAPQPKKTPVALVGLGGVGVAIMQQLLSPPLAAKFRLVMIANSKKYLYNSKPSSSDFSPSTFKEQLDSRGQAVDLPAMIGALATHPDGPAIFIDSTATDTIPALYPTILQMNIHVVTPNKKGFSGKLSLAQAINGASYPSPKQGSLVYGESTVGAGLPILSTLKDLLETGDEIIKIEGVFSGTLSYIFNEFSKVEGGDVKFSEVVKIAKEKGYTEPDPRDDLSGTDVARKLTILTRLCSTQTPSLPFSLLPEGYASVPTSSLVPEVLQGCKSKEEYVERLAEGDAEMDRLREEAFKEGKVVRYVGVIDAKSGKVEAKLEKYPFDHPFATALKGSDNIVSFHTKRYSPRPLIIQGAGAGADVTAMGVTSDCLKVHERLRLKAWGSIGF</sequence>
<gene>
    <name evidence="1" type="ORF">QFC20_005060</name>
</gene>
<dbReference type="Proteomes" id="UP001230649">
    <property type="component" value="Unassembled WGS sequence"/>
</dbReference>
<proteinExistence type="predicted"/>
<reference evidence="1" key="1">
    <citation type="submission" date="2023-04" db="EMBL/GenBank/DDBJ databases">
        <title>Draft Genome sequencing of Naganishia species isolated from polar environments using Oxford Nanopore Technology.</title>
        <authorList>
            <person name="Leo P."/>
            <person name="Venkateswaran K."/>
        </authorList>
    </citation>
    <scope>NUCLEOTIDE SEQUENCE</scope>
    <source>
        <strain evidence="1">MNA-CCFEE 5262</strain>
    </source>
</reference>
<keyword evidence="2" id="KW-1185">Reference proteome</keyword>
<evidence type="ECO:0000313" key="2">
    <source>
        <dbReference type="Proteomes" id="UP001230649"/>
    </source>
</evidence>
<accession>A0ACC2VSY6</accession>
<evidence type="ECO:0000313" key="1">
    <source>
        <dbReference type="EMBL" id="KAJ9102231.1"/>
    </source>
</evidence>
<organism evidence="1 2">
    <name type="scientific">Naganishia adeliensis</name>
    <dbReference type="NCBI Taxonomy" id="92952"/>
    <lineage>
        <taxon>Eukaryota</taxon>
        <taxon>Fungi</taxon>
        <taxon>Dikarya</taxon>
        <taxon>Basidiomycota</taxon>
        <taxon>Agaricomycotina</taxon>
        <taxon>Tremellomycetes</taxon>
        <taxon>Filobasidiales</taxon>
        <taxon>Filobasidiaceae</taxon>
        <taxon>Naganishia</taxon>
    </lineage>
</organism>
<dbReference type="EMBL" id="JASBWS010000065">
    <property type="protein sequence ID" value="KAJ9102231.1"/>
    <property type="molecule type" value="Genomic_DNA"/>
</dbReference>
<name>A0ACC2VSY6_9TREE</name>
<comment type="caution">
    <text evidence="1">The sequence shown here is derived from an EMBL/GenBank/DDBJ whole genome shotgun (WGS) entry which is preliminary data.</text>
</comment>